<dbReference type="AlphaFoldDB" id="A0AAW2RZW6"/>
<reference evidence="2" key="2">
    <citation type="journal article" date="2024" name="Plant">
        <title>Genomic evolution and insights into agronomic trait innovations of Sesamum species.</title>
        <authorList>
            <person name="Miao H."/>
            <person name="Wang L."/>
            <person name="Qu L."/>
            <person name="Liu H."/>
            <person name="Sun Y."/>
            <person name="Le M."/>
            <person name="Wang Q."/>
            <person name="Wei S."/>
            <person name="Zheng Y."/>
            <person name="Lin W."/>
            <person name="Duan Y."/>
            <person name="Cao H."/>
            <person name="Xiong S."/>
            <person name="Wang X."/>
            <person name="Wei L."/>
            <person name="Li C."/>
            <person name="Ma Q."/>
            <person name="Ju M."/>
            <person name="Zhao R."/>
            <person name="Li G."/>
            <person name="Mu C."/>
            <person name="Tian Q."/>
            <person name="Mei H."/>
            <person name="Zhang T."/>
            <person name="Gao T."/>
            <person name="Zhang H."/>
        </authorList>
    </citation>
    <scope>NUCLEOTIDE SEQUENCE</scope>
    <source>
        <strain evidence="2">G02</strain>
    </source>
</reference>
<evidence type="ECO:0000313" key="2">
    <source>
        <dbReference type="EMBL" id="KAL0385910.1"/>
    </source>
</evidence>
<sequence length="117" mass="13158">MKKKKKERGRGPTGRWRRWTASRTHGGGRRQQTQDGRSRSRRRRRRRHASSRAGEGVVAGRRLAVVRTSHSRCLAGRVFNLGGRGRVIGFQIRAKVGEERGGVRDRVAETQTASQSG</sequence>
<gene>
    <name evidence="2" type="ORF">Sradi_2985300</name>
</gene>
<dbReference type="EMBL" id="JACGWJ010000012">
    <property type="protein sequence ID" value="KAL0385910.1"/>
    <property type="molecule type" value="Genomic_DNA"/>
</dbReference>
<feature type="region of interest" description="Disordered" evidence="1">
    <location>
        <begin position="1"/>
        <end position="57"/>
    </location>
</feature>
<evidence type="ECO:0000256" key="1">
    <source>
        <dbReference type="SAM" id="MobiDB-lite"/>
    </source>
</evidence>
<proteinExistence type="predicted"/>
<name>A0AAW2RZW6_SESRA</name>
<accession>A0AAW2RZW6</accession>
<reference evidence="2" key="1">
    <citation type="submission" date="2020-06" db="EMBL/GenBank/DDBJ databases">
        <authorList>
            <person name="Li T."/>
            <person name="Hu X."/>
            <person name="Zhang T."/>
            <person name="Song X."/>
            <person name="Zhang H."/>
            <person name="Dai N."/>
            <person name="Sheng W."/>
            <person name="Hou X."/>
            <person name="Wei L."/>
        </authorList>
    </citation>
    <scope>NUCLEOTIDE SEQUENCE</scope>
    <source>
        <strain evidence="2">G02</strain>
        <tissue evidence="2">Leaf</tissue>
    </source>
</reference>
<comment type="caution">
    <text evidence="2">The sequence shown here is derived from an EMBL/GenBank/DDBJ whole genome shotgun (WGS) entry which is preliminary data.</text>
</comment>
<organism evidence="2">
    <name type="scientific">Sesamum radiatum</name>
    <name type="common">Black benniseed</name>
    <dbReference type="NCBI Taxonomy" id="300843"/>
    <lineage>
        <taxon>Eukaryota</taxon>
        <taxon>Viridiplantae</taxon>
        <taxon>Streptophyta</taxon>
        <taxon>Embryophyta</taxon>
        <taxon>Tracheophyta</taxon>
        <taxon>Spermatophyta</taxon>
        <taxon>Magnoliopsida</taxon>
        <taxon>eudicotyledons</taxon>
        <taxon>Gunneridae</taxon>
        <taxon>Pentapetalae</taxon>
        <taxon>asterids</taxon>
        <taxon>lamiids</taxon>
        <taxon>Lamiales</taxon>
        <taxon>Pedaliaceae</taxon>
        <taxon>Sesamum</taxon>
    </lineage>
</organism>
<feature type="compositionally biased region" description="Basic residues" evidence="1">
    <location>
        <begin position="39"/>
        <end position="50"/>
    </location>
</feature>
<protein>
    <submittedName>
        <fullName evidence="2">Uncharacterized protein</fullName>
    </submittedName>
</protein>